<reference evidence="2 3" key="2">
    <citation type="submission" date="2008-10" db="EMBL/GenBank/DDBJ databases">
        <title>Draft genome sequence of Clostridium hiranonis (DSM 13275).</title>
        <authorList>
            <person name="Sudarsanam P."/>
            <person name="Ley R."/>
            <person name="Guruge J."/>
            <person name="Turnbaugh P.J."/>
            <person name="Mahowald M."/>
            <person name="Liep D."/>
            <person name="Gordon J."/>
        </authorList>
    </citation>
    <scope>NUCLEOTIDE SEQUENCE [LARGE SCALE GENOMIC DNA]</scope>
    <source>
        <strain evidence="2 3">DSM 13275</strain>
    </source>
</reference>
<name>B6G254_PEPHT</name>
<dbReference type="Pfam" id="PF00583">
    <property type="entry name" value="Acetyltransf_1"/>
    <property type="match status" value="1"/>
</dbReference>
<dbReference type="GO" id="GO:0016747">
    <property type="term" value="F:acyltransferase activity, transferring groups other than amino-acyl groups"/>
    <property type="evidence" value="ECO:0007669"/>
    <property type="project" value="InterPro"/>
</dbReference>
<dbReference type="PROSITE" id="PS51186">
    <property type="entry name" value="GNAT"/>
    <property type="match status" value="1"/>
</dbReference>
<keyword evidence="3" id="KW-1185">Reference proteome</keyword>
<feature type="domain" description="N-acetyltransferase" evidence="1">
    <location>
        <begin position="1"/>
        <end position="167"/>
    </location>
</feature>
<dbReference type="Gene3D" id="3.40.630.30">
    <property type="match status" value="1"/>
</dbReference>
<dbReference type="InterPro" id="IPR000182">
    <property type="entry name" value="GNAT_dom"/>
</dbReference>
<evidence type="ECO:0000313" key="2">
    <source>
        <dbReference type="EMBL" id="EEA84147.1"/>
    </source>
</evidence>
<comment type="caution">
    <text evidence="2">The sequence shown here is derived from an EMBL/GenBank/DDBJ whole genome shotgun (WGS) entry which is preliminary data.</text>
</comment>
<reference evidence="2 3" key="1">
    <citation type="submission" date="2008-09" db="EMBL/GenBank/DDBJ databases">
        <authorList>
            <person name="Fulton L."/>
            <person name="Clifton S."/>
            <person name="Fulton B."/>
            <person name="Xu J."/>
            <person name="Minx P."/>
            <person name="Pepin K.H."/>
            <person name="Johnson M."/>
            <person name="Thiruvilangam P."/>
            <person name="Bhonagiri V."/>
            <person name="Nash W.E."/>
            <person name="Mardis E.R."/>
            <person name="Wilson R.K."/>
        </authorList>
    </citation>
    <scope>NUCLEOTIDE SEQUENCE [LARGE SCALE GENOMIC DNA]</scope>
    <source>
        <strain evidence="2 3">DSM 13275</strain>
    </source>
</reference>
<keyword evidence="2" id="KW-0808">Transferase</keyword>
<gene>
    <name evidence="2" type="ORF">CLOHIR_02216</name>
</gene>
<dbReference type="STRING" id="500633.CLOHIR_02216"/>
<dbReference type="HOGENOM" id="CLU_013985_13_0_9"/>
<dbReference type="InterPro" id="IPR016181">
    <property type="entry name" value="Acyl_CoA_acyltransferase"/>
</dbReference>
<evidence type="ECO:0000259" key="1">
    <source>
        <dbReference type="PROSITE" id="PS51186"/>
    </source>
</evidence>
<accession>B6G254</accession>
<dbReference type="Proteomes" id="UP000003178">
    <property type="component" value="Unassembled WGS sequence"/>
</dbReference>
<evidence type="ECO:0000313" key="3">
    <source>
        <dbReference type="Proteomes" id="UP000003178"/>
    </source>
</evidence>
<dbReference type="EMBL" id="ABWP01000087">
    <property type="protein sequence ID" value="EEA84147.1"/>
    <property type="molecule type" value="Genomic_DNA"/>
</dbReference>
<dbReference type="SUPFAM" id="SSF55729">
    <property type="entry name" value="Acyl-CoA N-acyltransferases (Nat)"/>
    <property type="match status" value="1"/>
</dbReference>
<organism evidence="2 3">
    <name type="scientific">Peptacetobacter hiranonis (strain DSM 13275 / JCM 10541 / KCTC 15199 / TO-931)</name>
    <name type="common">Clostridium hiranonis</name>
    <dbReference type="NCBI Taxonomy" id="500633"/>
    <lineage>
        <taxon>Bacteria</taxon>
        <taxon>Bacillati</taxon>
        <taxon>Bacillota</taxon>
        <taxon>Clostridia</taxon>
        <taxon>Peptostreptococcales</taxon>
        <taxon>Peptostreptococcaceae</taxon>
        <taxon>Peptacetobacter</taxon>
    </lineage>
</organism>
<dbReference type="OrthoDB" id="9796381at2"/>
<dbReference type="eggNOG" id="COG0456">
    <property type="taxonomic scope" value="Bacteria"/>
</dbReference>
<sequence length="167" mass="19215">MEFRKSSIEDIPEMMKIINQAQEYFKSKGIDQWQDGYPNEDNLKEDISADESYVMLIDGKIVATAAISFRGESTYDKIYAGEWLSDRKYGVVHRVAISDAFKGQGLSHEIMSFSEEKCKEYGYKSIKIDTHEDNFVMRGLLEKNGFKYCGVILLEDGAERVAYEKIF</sequence>
<dbReference type="RefSeq" id="WP_006441056.1">
    <property type="nucleotide sequence ID" value="NZ_DS995361.1"/>
</dbReference>
<dbReference type="CDD" id="cd04301">
    <property type="entry name" value="NAT_SF"/>
    <property type="match status" value="1"/>
</dbReference>
<proteinExistence type="predicted"/>
<dbReference type="AlphaFoldDB" id="B6G254"/>
<protein>
    <submittedName>
        <fullName evidence="2">Acetyltransferase, GNAT family</fullName>
    </submittedName>
</protein>